<comment type="caution">
    <text evidence="1">The sequence shown here is derived from an EMBL/GenBank/DDBJ whole genome shotgun (WGS) entry which is preliminary data.</text>
</comment>
<evidence type="ECO:0000313" key="1">
    <source>
        <dbReference type="EMBL" id="MDG3587626.1"/>
    </source>
</evidence>
<reference evidence="1" key="1">
    <citation type="submission" date="2022-11" db="EMBL/GenBank/DDBJ databases">
        <title>High-quality draft genome sequence of Galbibacter sp. strain CMA-7.</title>
        <authorList>
            <person name="Wei L."/>
            <person name="Dong C."/>
            <person name="Shao Z."/>
        </authorList>
    </citation>
    <scope>NUCLEOTIDE SEQUENCE</scope>
    <source>
        <strain evidence="1">CMA-7</strain>
    </source>
</reference>
<name>A0ABT6FWH6_9FLAO</name>
<evidence type="ECO:0008006" key="3">
    <source>
        <dbReference type="Google" id="ProtNLM"/>
    </source>
</evidence>
<protein>
    <recommendedName>
        <fullName evidence="3">Peptidase MA-like domain-containing protein</fullName>
    </recommendedName>
</protein>
<proteinExistence type="predicted"/>
<sequence>MKKIKKFLVSFAALILVLSIVYFSPVDRNNFKTRHFTFIYSDKIDKELILKLSGALEDNYVRVSTDLKTKPYHNIEVYIYDQRWRYVKATGNWNASGNIEGVSKLHFIKKAWGENDEQKVAVHEFAHAVTLKLLIDQETLPMDSNVFDKKFSSFPIWLWEAISVYEAQQFVDPSTLSYMDMEHYPSLPELDKRLKGGKIYSCGYTIIEYILFKYGRDGFIRLIKNYGDLEATYHITDNQFSKDWHEFLIQKYIKSKYPI</sequence>
<dbReference type="EMBL" id="JAPMUA010000007">
    <property type="protein sequence ID" value="MDG3587626.1"/>
    <property type="molecule type" value="Genomic_DNA"/>
</dbReference>
<dbReference type="RefSeq" id="WP_277901146.1">
    <property type="nucleotide sequence ID" value="NZ_JAPMUA010000007.1"/>
</dbReference>
<evidence type="ECO:0000313" key="2">
    <source>
        <dbReference type="Proteomes" id="UP001153642"/>
    </source>
</evidence>
<dbReference type="Proteomes" id="UP001153642">
    <property type="component" value="Unassembled WGS sequence"/>
</dbReference>
<gene>
    <name evidence="1" type="ORF">OSR52_17340</name>
</gene>
<accession>A0ABT6FWH6</accession>
<organism evidence="1 2">
    <name type="scientific">Galbibacter pacificus</name>
    <dbReference type="NCBI Taxonomy" id="2996052"/>
    <lineage>
        <taxon>Bacteria</taxon>
        <taxon>Pseudomonadati</taxon>
        <taxon>Bacteroidota</taxon>
        <taxon>Flavobacteriia</taxon>
        <taxon>Flavobacteriales</taxon>
        <taxon>Flavobacteriaceae</taxon>
        <taxon>Galbibacter</taxon>
    </lineage>
</organism>
<keyword evidence="2" id="KW-1185">Reference proteome</keyword>